<dbReference type="Pfam" id="PF00581">
    <property type="entry name" value="Rhodanese"/>
    <property type="match status" value="1"/>
</dbReference>
<feature type="domain" description="Rhodanese" evidence="1">
    <location>
        <begin position="13"/>
        <end position="103"/>
    </location>
</feature>
<accession>A0ABQ2NH49</accession>
<reference evidence="3" key="1">
    <citation type="journal article" date="2019" name="Int. J. Syst. Evol. Microbiol.">
        <title>The Global Catalogue of Microorganisms (GCM) 10K type strain sequencing project: providing services to taxonomists for standard genome sequencing and annotation.</title>
        <authorList>
            <consortium name="The Broad Institute Genomics Platform"/>
            <consortium name="The Broad Institute Genome Sequencing Center for Infectious Disease"/>
            <person name="Wu L."/>
            <person name="Ma J."/>
        </authorList>
    </citation>
    <scope>NUCLEOTIDE SEQUENCE [LARGE SCALE GENOMIC DNA]</scope>
    <source>
        <strain evidence="3">CGMCC 1.7656</strain>
    </source>
</reference>
<dbReference type="SMART" id="SM00450">
    <property type="entry name" value="RHOD"/>
    <property type="match status" value="1"/>
</dbReference>
<gene>
    <name evidence="2" type="ORF">GCM10010992_05330</name>
</gene>
<dbReference type="Gene3D" id="3.40.250.10">
    <property type="entry name" value="Rhodanese-like domain"/>
    <property type="match status" value="1"/>
</dbReference>
<dbReference type="RefSeq" id="WP_188616535.1">
    <property type="nucleotide sequence ID" value="NZ_BMLV01000001.1"/>
</dbReference>
<evidence type="ECO:0000313" key="3">
    <source>
        <dbReference type="Proteomes" id="UP000620064"/>
    </source>
</evidence>
<dbReference type="InterPro" id="IPR036873">
    <property type="entry name" value="Rhodanese-like_dom_sf"/>
</dbReference>
<dbReference type="PROSITE" id="PS50206">
    <property type="entry name" value="RHODANESE_3"/>
    <property type="match status" value="1"/>
</dbReference>
<evidence type="ECO:0000259" key="1">
    <source>
        <dbReference type="PROSITE" id="PS50206"/>
    </source>
</evidence>
<evidence type="ECO:0000313" key="2">
    <source>
        <dbReference type="EMBL" id="GGP02140.1"/>
    </source>
</evidence>
<comment type="caution">
    <text evidence="2">The sequence shown here is derived from an EMBL/GenBank/DDBJ whole genome shotgun (WGS) entry which is preliminary data.</text>
</comment>
<dbReference type="CDD" id="cd00158">
    <property type="entry name" value="RHOD"/>
    <property type="match status" value="1"/>
</dbReference>
<sequence>MKKICPNKINTINEKEILVVDVRENFEFKEYRIDVENIENIPLSEIDNKIQEFPDNREVILVCNNGLRSEMALKFLEQRGFRNLKFIEGGIVKWIQNHLKIIGNAPDIVSHSLSLDKTCGK</sequence>
<dbReference type="InterPro" id="IPR050229">
    <property type="entry name" value="GlpE_sulfurtransferase"/>
</dbReference>
<name>A0ABQ2NH49_9FLAO</name>
<dbReference type="InterPro" id="IPR001763">
    <property type="entry name" value="Rhodanese-like_dom"/>
</dbReference>
<dbReference type="PANTHER" id="PTHR43031:SF7">
    <property type="entry name" value="NITRIC OXIDE REDUCTASE FLRD-NAD(+) REDUCTASE"/>
    <property type="match status" value="1"/>
</dbReference>
<proteinExistence type="predicted"/>
<dbReference type="Proteomes" id="UP000620064">
    <property type="component" value="Unassembled WGS sequence"/>
</dbReference>
<keyword evidence="3" id="KW-1185">Reference proteome</keyword>
<dbReference type="SUPFAM" id="SSF52821">
    <property type="entry name" value="Rhodanese/Cell cycle control phosphatase"/>
    <property type="match status" value="1"/>
</dbReference>
<dbReference type="EMBL" id="BMLV01000001">
    <property type="protein sequence ID" value="GGP02140.1"/>
    <property type="molecule type" value="Genomic_DNA"/>
</dbReference>
<protein>
    <recommendedName>
        <fullName evidence="1">Rhodanese domain-containing protein</fullName>
    </recommendedName>
</protein>
<organism evidence="2 3">
    <name type="scientific">Cloacibacterium rupense</name>
    <dbReference type="NCBI Taxonomy" id="517423"/>
    <lineage>
        <taxon>Bacteria</taxon>
        <taxon>Pseudomonadati</taxon>
        <taxon>Bacteroidota</taxon>
        <taxon>Flavobacteriia</taxon>
        <taxon>Flavobacteriales</taxon>
        <taxon>Weeksellaceae</taxon>
    </lineage>
</organism>
<dbReference type="PANTHER" id="PTHR43031">
    <property type="entry name" value="FAD-DEPENDENT OXIDOREDUCTASE"/>
    <property type="match status" value="1"/>
</dbReference>